<comment type="caution">
    <text evidence="1">The sequence shown here is derived from an EMBL/GenBank/DDBJ whole genome shotgun (WGS) entry which is preliminary data.</text>
</comment>
<gene>
    <name evidence="1" type="ORF">DPMN_008869</name>
</gene>
<organism evidence="1 2">
    <name type="scientific">Dreissena polymorpha</name>
    <name type="common">Zebra mussel</name>
    <name type="synonym">Mytilus polymorpha</name>
    <dbReference type="NCBI Taxonomy" id="45954"/>
    <lineage>
        <taxon>Eukaryota</taxon>
        <taxon>Metazoa</taxon>
        <taxon>Spiralia</taxon>
        <taxon>Lophotrochozoa</taxon>
        <taxon>Mollusca</taxon>
        <taxon>Bivalvia</taxon>
        <taxon>Autobranchia</taxon>
        <taxon>Heteroconchia</taxon>
        <taxon>Euheterodonta</taxon>
        <taxon>Imparidentia</taxon>
        <taxon>Neoheterodontei</taxon>
        <taxon>Myida</taxon>
        <taxon>Dreissenoidea</taxon>
        <taxon>Dreissenidae</taxon>
        <taxon>Dreissena</taxon>
    </lineage>
</organism>
<name>A0A9D4MW19_DREPO</name>
<protein>
    <submittedName>
        <fullName evidence="1">Uncharacterized protein</fullName>
    </submittedName>
</protein>
<reference evidence="1" key="1">
    <citation type="journal article" date="2019" name="bioRxiv">
        <title>The Genome of the Zebra Mussel, Dreissena polymorpha: A Resource for Invasive Species Research.</title>
        <authorList>
            <person name="McCartney M.A."/>
            <person name="Auch B."/>
            <person name="Kono T."/>
            <person name="Mallez S."/>
            <person name="Zhang Y."/>
            <person name="Obille A."/>
            <person name="Becker A."/>
            <person name="Abrahante J.E."/>
            <person name="Garbe J."/>
            <person name="Badalamenti J.P."/>
            <person name="Herman A."/>
            <person name="Mangelson H."/>
            <person name="Liachko I."/>
            <person name="Sullivan S."/>
            <person name="Sone E.D."/>
            <person name="Koren S."/>
            <person name="Silverstein K.A.T."/>
            <person name="Beckman K.B."/>
            <person name="Gohl D.M."/>
        </authorList>
    </citation>
    <scope>NUCLEOTIDE SEQUENCE</scope>
    <source>
        <strain evidence="1">Duluth1</strain>
        <tissue evidence="1">Whole animal</tissue>
    </source>
</reference>
<proteinExistence type="predicted"/>
<dbReference type="AlphaFoldDB" id="A0A9D4MW19"/>
<accession>A0A9D4MW19</accession>
<reference evidence="1" key="2">
    <citation type="submission" date="2020-11" db="EMBL/GenBank/DDBJ databases">
        <authorList>
            <person name="McCartney M.A."/>
            <person name="Auch B."/>
            <person name="Kono T."/>
            <person name="Mallez S."/>
            <person name="Becker A."/>
            <person name="Gohl D.M."/>
            <person name="Silverstein K.A.T."/>
            <person name="Koren S."/>
            <person name="Bechman K.B."/>
            <person name="Herman A."/>
            <person name="Abrahante J.E."/>
            <person name="Garbe J."/>
        </authorList>
    </citation>
    <scope>NUCLEOTIDE SEQUENCE</scope>
    <source>
        <strain evidence="1">Duluth1</strain>
        <tissue evidence="1">Whole animal</tissue>
    </source>
</reference>
<dbReference type="Proteomes" id="UP000828390">
    <property type="component" value="Unassembled WGS sequence"/>
</dbReference>
<evidence type="ECO:0000313" key="1">
    <source>
        <dbReference type="EMBL" id="KAH3884883.1"/>
    </source>
</evidence>
<evidence type="ECO:0000313" key="2">
    <source>
        <dbReference type="Proteomes" id="UP000828390"/>
    </source>
</evidence>
<sequence length="104" mass="12210">MAYTDFDNVNMNNRFLSHDKPYFNQEYTSAGPDVDYPVNDMQSTYPPEIKHPFAGYSPQILNEGPARRFGYWDLTPACHPAYYDQGQEKGLKKTMIKLWFYNCH</sequence>
<keyword evidence="2" id="KW-1185">Reference proteome</keyword>
<dbReference type="EMBL" id="JAIWYP010000001">
    <property type="protein sequence ID" value="KAH3884883.1"/>
    <property type="molecule type" value="Genomic_DNA"/>
</dbReference>